<dbReference type="InterPro" id="IPR009652">
    <property type="entry name" value="PDCD10"/>
</dbReference>
<reference evidence="12" key="1">
    <citation type="submission" date="2023-08" db="EMBL/GenBank/DDBJ databases">
        <authorList>
            <person name="Alioto T."/>
            <person name="Alioto T."/>
            <person name="Gomez Garrido J."/>
        </authorList>
    </citation>
    <scope>NUCLEOTIDE SEQUENCE</scope>
</reference>
<keyword evidence="13" id="KW-1185">Reference proteome</keyword>
<organism evidence="12 13">
    <name type="scientific">Xyrichtys novacula</name>
    <name type="common">Pearly razorfish</name>
    <name type="synonym">Hemipteronotus novacula</name>
    <dbReference type="NCBI Taxonomy" id="13765"/>
    <lineage>
        <taxon>Eukaryota</taxon>
        <taxon>Metazoa</taxon>
        <taxon>Chordata</taxon>
        <taxon>Craniata</taxon>
        <taxon>Vertebrata</taxon>
        <taxon>Euteleostomi</taxon>
        <taxon>Actinopterygii</taxon>
        <taxon>Neopterygii</taxon>
        <taxon>Teleostei</taxon>
        <taxon>Neoteleostei</taxon>
        <taxon>Acanthomorphata</taxon>
        <taxon>Eupercaria</taxon>
        <taxon>Labriformes</taxon>
        <taxon>Labridae</taxon>
        <taxon>Xyrichtys</taxon>
    </lineage>
</organism>
<dbReference type="Pfam" id="PF06840">
    <property type="entry name" value="PDC10_C"/>
    <property type="match status" value="1"/>
</dbReference>
<evidence type="ECO:0000313" key="13">
    <source>
        <dbReference type="Proteomes" id="UP001178508"/>
    </source>
</evidence>
<dbReference type="GO" id="GO:0005886">
    <property type="term" value="C:plasma membrane"/>
    <property type="evidence" value="ECO:0007669"/>
    <property type="project" value="UniProtKB-SubCell"/>
</dbReference>
<dbReference type="Gene3D" id="1.20.120.330">
    <property type="entry name" value="Nucleotidyltransferases domain 2"/>
    <property type="match status" value="1"/>
</dbReference>
<keyword evidence="7" id="KW-0037">Angiogenesis</keyword>
<comment type="similarity">
    <text evidence="4">Belongs to the PDCD10 family.</text>
</comment>
<dbReference type="InterPro" id="IPR048288">
    <property type="entry name" value="PDCD10_N"/>
</dbReference>
<dbReference type="EMBL" id="OY660873">
    <property type="protein sequence ID" value="CAJ1065733.1"/>
    <property type="molecule type" value="Genomic_DNA"/>
</dbReference>
<dbReference type="Pfam" id="PF20929">
    <property type="entry name" value="PDCD10_N"/>
    <property type="match status" value="1"/>
</dbReference>
<accession>A0AAV1FXF4</accession>
<dbReference type="InterPro" id="IPR046409">
    <property type="entry name" value="PDC10_dimerisation_sf"/>
</dbReference>
<protein>
    <submittedName>
        <fullName evidence="12">Programmed cell death protein 10-A</fullName>
    </submittedName>
</protein>
<dbReference type="GO" id="GO:0001525">
    <property type="term" value="P:angiogenesis"/>
    <property type="evidence" value="ECO:0007669"/>
    <property type="project" value="UniProtKB-KW"/>
</dbReference>
<keyword evidence="6" id="KW-0963">Cytoplasm</keyword>
<dbReference type="Proteomes" id="UP001178508">
    <property type="component" value="Chromosome 10"/>
</dbReference>
<keyword evidence="8" id="KW-0053">Apoptosis</keyword>
<dbReference type="PANTHER" id="PTHR13250">
    <property type="entry name" value="TF-1 CELL APOPTOSIS RELATED PROTEIN-15"/>
    <property type="match status" value="1"/>
</dbReference>
<dbReference type="AlphaFoldDB" id="A0AAV1FXF4"/>
<feature type="domain" description="Programmed cell death protein 10 dimerisation" evidence="11">
    <location>
        <begin position="14"/>
        <end position="70"/>
    </location>
</feature>
<evidence type="ECO:0000256" key="4">
    <source>
        <dbReference type="ARBA" id="ARBA00009181"/>
    </source>
</evidence>
<dbReference type="GO" id="GO:0006915">
    <property type="term" value="P:apoptotic process"/>
    <property type="evidence" value="ECO:0007669"/>
    <property type="project" value="UniProtKB-KW"/>
</dbReference>
<keyword evidence="10" id="KW-0472">Membrane</keyword>
<dbReference type="PANTHER" id="PTHR13250:SF1">
    <property type="entry name" value="PROGRAMMED CELL DEATH PROTEIN 10"/>
    <property type="match status" value="1"/>
</dbReference>
<evidence type="ECO:0000256" key="2">
    <source>
        <dbReference type="ARBA" id="ARBA00004413"/>
    </source>
</evidence>
<dbReference type="Gene3D" id="1.10.12.70">
    <property type="match status" value="1"/>
</dbReference>
<evidence type="ECO:0000256" key="10">
    <source>
        <dbReference type="ARBA" id="ARBA00023136"/>
    </source>
</evidence>
<evidence type="ECO:0000256" key="9">
    <source>
        <dbReference type="ARBA" id="ARBA00023034"/>
    </source>
</evidence>
<evidence type="ECO:0000256" key="7">
    <source>
        <dbReference type="ARBA" id="ARBA00022657"/>
    </source>
</evidence>
<evidence type="ECO:0000256" key="6">
    <source>
        <dbReference type="ARBA" id="ARBA00022490"/>
    </source>
</evidence>
<proteinExistence type="inferred from homology"/>
<dbReference type="GO" id="GO:0019901">
    <property type="term" value="F:protein kinase binding"/>
    <property type="evidence" value="ECO:0007669"/>
    <property type="project" value="TreeGrafter"/>
</dbReference>
<evidence type="ECO:0000256" key="8">
    <source>
        <dbReference type="ARBA" id="ARBA00022703"/>
    </source>
</evidence>
<keyword evidence="5" id="KW-1003">Cell membrane</keyword>
<evidence type="ECO:0000256" key="1">
    <source>
        <dbReference type="ARBA" id="ARBA00004255"/>
    </source>
</evidence>
<gene>
    <name evidence="12" type="ORF">XNOV1_A033922</name>
</gene>
<evidence type="ECO:0000256" key="5">
    <source>
        <dbReference type="ARBA" id="ARBA00022475"/>
    </source>
</evidence>
<evidence type="ECO:0000256" key="3">
    <source>
        <dbReference type="ARBA" id="ARBA00004496"/>
    </source>
</evidence>
<comment type="subcellular location">
    <subcellularLocation>
        <location evidence="2">Cell membrane</location>
        <topology evidence="2">Peripheral membrane protein</topology>
        <orientation evidence="2">Cytoplasmic side</orientation>
    </subcellularLocation>
    <subcellularLocation>
        <location evidence="3">Cytoplasm</location>
    </subcellularLocation>
    <subcellularLocation>
        <location evidence="1">Golgi apparatus membrane</location>
        <topology evidence="1">Peripheral membrane protein</topology>
        <orientation evidence="1">Cytoplasmic side</orientation>
    </subcellularLocation>
</comment>
<dbReference type="GO" id="GO:0000139">
    <property type="term" value="C:Golgi membrane"/>
    <property type="evidence" value="ECO:0007669"/>
    <property type="project" value="UniProtKB-SubCell"/>
</dbReference>
<evidence type="ECO:0000313" key="12">
    <source>
        <dbReference type="EMBL" id="CAJ1065733.1"/>
    </source>
</evidence>
<evidence type="ECO:0000259" key="11">
    <source>
        <dbReference type="Pfam" id="PF20929"/>
    </source>
</evidence>
<name>A0AAV1FXF4_XYRNO</name>
<dbReference type="GO" id="GO:0090443">
    <property type="term" value="C:FAR/SIN/STRIPAK complex"/>
    <property type="evidence" value="ECO:0007669"/>
    <property type="project" value="TreeGrafter"/>
</dbReference>
<keyword evidence="9" id="KW-0333">Golgi apparatus</keyword>
<sequence>MTMENMKNEADTISTVSMALYSVMYPVFDQLEGINSSAAQTLRAAFIKAEKENPGLTQDIVLKILEKKKLRINYNECLLRMAGEDLEDFMIDRREPEFQELNERARALKNILSTIPDEINDRVGFLQTIKDIASAIKELLDTVNTVFRKYQYRNRRALERQKKEFVKYSKSFSDTLKTYFKDGKAINVFVSANRLTHQTNMILQAFKTVAWQPERTL</sequence>
<dbReference type="GO" id="GO:1903358">
    <property type="term" value="P:regulation of Golgi organization"/>
    <property type="evidence" value="ECO:0007669"/>
    <property type="project" value="TreeGrafter"/>
</dbReference>